<proteinExistence type="predicted"/>
<dbReference type="EMBL" id="JACIEJ010000017">
    <property type="protein sequence ID" value="MBB3988182.1"/>
    <property type="molecule type" value="Genomic_DNA"/>
</dbReference>
<accession>A0A7W6DWC0</accession>
<name>A0A7W6DWC0_9RHOB</name>
<organism evidence="2 3">
    <name type="scientific">Sagittula marina</name>
    <dbReference type="NCBI Taxonomy" id="943940"/>
    <lineage>
        <taxon>Bacteria</taxon>
        <taxon>Pseudomonadati</taxon>
        <taxon>Pseudomonadota</taxon>
        <taxon>Alphaproteobacteria</taxon>
        <taxon>Rhodobacterales</taxon>
        <taxon>Roseobacteraceae</taxon>
        <taxon>Sagittula</taxon>
    </lineage>
</organism>
<comment type="caution">
    <text evidence="2">The sequence shown here is derived from an EMBL/GenBank/DDBJ whole genome shotgun (WGS) entry which is preliminary data.</text>
</comment>
<reference evidence="2 3" key="1">
    <citation type="submission" date="2020-08" db="EMBL/GenBank/DDBJ databases">
        <title>Genomic Encyclopedia of Type Strains, Phase IV (KMG-IV): sequencing the most valuable type-strain genomes for metagenomic binning, comparative biology and taxonomic classification.</title>
        <authorList>
            <person name="Goeker M."/>
        </authorList>
    </citation>
    <scope>NUCLEOTIDE SEQUENCE [LARGE SCALE GENOMIC DNA]</scope>
    <source>
        <strain evidence="2 3">DSM 102235</strain>
    </source>
</reference>
<feature type="compositionally biased region" description="Polar residues" evidence="1">
    <location>
        <begin position="264"/>
        <end position="273"/>
    </location>
</feature>
<evidence type="ECO:0000313" key="3">
    <source>
        <dbReference type="Proteomes" id="UP000541426"/>
    </source>
</evidence>
<sequence>MSSPPRRIAALLTQYETRRDAIDCAEGEGLPDPDMDLHPLTLQIVADPNLDPTWKAPFRSGFHRKSHAIRQELQGLSELCSLHGMLIAHLRKRDIPEHAPVLFHRLWAEHCDHLLTHLDSRWLVSAVTTFGDHGLTAEQRCTGLALSTLFSMMKLYETERLYSDHAPDQPFSARHRQKADLPLDMDPYALVGGGLDVNTLARLWTEAARDAVIAPLAHHLLHTLLDDKRALFSRLAEMRAEKETKRAQKPHNASPRPGAKQPPETRQNAPVDQSQLPASVAELRWGLVTTTNAPLDQIARFAAHHIDLGVERLHIYLDKPNPEAEAFLTHPRIHLISTDAAYWDGHAKSRPDAHQLRQAFNATRCLHGPAAQHHWLGHIDVDEFLLCEKPIAQLLFDAPNSAAFVRIPPAEALACAGPPRHFKLTHAQANVKKAELQDIYPTFGMHLYGGFLSHTSGKIFARTGIPDTRLGIHALKYKGQDAGNRYKPNGLLLAHLHTPSWDHFMAHLDFRLEKGSYRPRSERPELGQAELLRFLQQEDGGLRAFFDEVVADTPDLRERLGKRGMLITRDLALDAKVARVFGRLP</sequence>
<dbReference type="Pfam" id="PF13704">
    <property type="entry name" value="Glyco_tranf_2_4"/>
    <property type="match status" value="1"/>
</dbReference>
<evidence type="ECO:0000256" key="1">
    <source>
        <dbReference type="SAM" id="MobiDB-lite"/>
    </source>
</evidence>
<dbReference type="Proteomes" id="UP000541426">
    <property type="component" value="Unassembled WGS sequence"/>
</dbReference>
<evidence type="ECO:0008006" key="4">
    <source>
        <dbReference type="Google" id="ProtNLM"/>
    </source>
</evidence>
<feature type="region of interest" description="Disordered" evidence="1">
    <location>
        <begin position="240"/>
        <end position="273"/>
    </location>
</feature>
<dbReference type="AlphaFoldDB" id="A0A7W6DWC0"/>
<keyword evidence="3" id="KW-1185">Reference proteome</keyword>
<evidence type="ECO:0000313" key="2">
    <source>
        <dbReference type="EMBL" id="MBB3988182.1"/>
    </source>
</evidence>
<dbReference type="RefSeq" id="WP_183969815.1">
    <property type="nucleotide sequence ID" value="NZ_BAABBZ010000016.1"/>
</dbReference>
<protein>
    <recommendedName>
        <fullName evidence="4">Glycosyl transferase family 2</fullName>
    </recommendedName>
</protein>
<gene>
    <name evidence="2" type="ORF">GGQ68_004538</name>
</gene>